<evidence type="ECO:0000259" key="4">
    <source>
        <dbReference type="SMART" id="SM00232"/>
    </source>
</evidence>
<dbReference type="GO" id="GO:0008237">
    <property type="term" value="F:metallopeptidase activity"/>
    <property type="evidence" value="ECO:0007669"/>
    <property type="project" value="InterPro"/>
</dbReference>
<evidence type="ECO:0000256" key="3">
    <source>
        <dbReference type="SAM" id="MobiDB-lite"/>
    </source>
</evidence>
<dbReference type="STRING" id="1684307.A0A316U919"/>
<gene>
    <name evidence="5" type="ORF">BCV69DRAFT_282380</name>
</gene>
<evidence type="ECO:0000313" key="6">
    <source>
        <dbReference type="Proteomes" id="UP000245942"/>
    </source>
</evidence>
<dbReference type="AlphaFoldDB" id="A0A316U919"/>
<dbReference type="EMBL" id="KZ819325">
    <property type="protein sequence ID" value="PWN21662.1"/>
    <property type="molecule type" value="Genomic_DNA"/>
</dbReference>
<dbReference type="Pfam" id="PF01398">
    <property type="entry name" value="JAB"/>
    <property type="match status" value="1"/>
</dbReference>
<dbReference type="Proteomes" id="UP000245942">
    <property type="component" value="Unassembled WGS sequence"/>
</dbReference>
<dbReference type="InterPro" id="IPR033859">
    <property type="entry name" value="MPN_CSN6"/>
</dbReference>
<dbReference type="CDD" id="cd08063">
    <property type="entry name" value="MPN_CSN6"/>
    <property type="match status" value="1"/>
</dbReference>
<comment type="similarity">
    <text evidence="1 2">Belongs to the peptidase M67A family. CSN6 subfamily.</text>
</comment>
<evidence type="ECO:0000256" key="1">
    <source>
        <dbReference type="ARBA" id="ARBA00010893"/>
    </source>
</evidence>
<keyword evidence="6" id="KW-1185">Reference proteome</keyword>
<dbReference type="InterPro" id="IPR000555">
    <property type="entry name" value="JAMM/MPN+_dom"/>
</dbReference>
<proteinExistence type="inferred from homology"/>
<dbReference type="PANTHER" id="PTHR10540:SF8">
    <property type="entry name" value="COP9 SIGNALOSOME COMPLEX SUBUNIT 6"/>
    <property type="match status" value="1"/>
</dbReference>
<feature type="domain" description="JAB1/MPN/MOV34 metalloenzyme" evidence="4">
    <location>
        <begin position="22"/>
        <end position="175"/>
    </location>
</feature>
<keyword evidence="2" id="KW-0539">Nucleus</keyword>
<reference evidence="5 6" key="1">
    <citation type="journal article" date="2018" name="Mol. Biol. Evol.">
        <title>Broad Genomic Sampling Reveals a Smut Pathogenic Ancestry of the Fungal Clade Ustilaginomycotina.</title>
        <authorList>
            <person name="Kijpornyongpan T."/>
            <person name="Mondo S.J."/>
            <person name="Barry K."/>
            <person name="Sandor L."/>
            <person name="Lee J."/>
            <person name="Lipzen A."/>
            <person name="Pangilinan J."/>
            <person name="LaButti K."/>
            <person name="Hainaut M."/>
            <person name="Henrissat B."/>
            <person name="Grigoriev I.V."/>
            <person name="Spatafora J.W."/>
            <person name="Aime M.C."/>
        </authorList>
    </citation>
    <scope>NUCLEOTIDE SEQUENCE [LARGE SCALE GENOMIC DNA]</scope>
    <source>
        <strain evidence="5 6">MCA 4718</strain>
    </source>
</reference>
<name>A0A316U919_9BASI</name>
<dbReference type="Gene3D" id="3.40.140.10">
    <property type="entry name" value="Cytidine Deaminase, domain 2"/>
    <property type="match status" value="1"/>
</dbReference>
<dbReference type="GO" id="GO:0000338">
    <property type="term" value="P:protein deneddylation"/>
    <property type="evidence" value="ECO:0007669"/>
    <property type="project" value="InterPro"/>
</dbReference>
<comment type="subcellular location">
    <subcellularLocation>
        <location evidence="2">Cytoplasm</location>
    </subcellularLocation>
    <subcellularLocation>
        <location evidence="2">Nucleus</location>
    </subcellularLocation>
</comment>
<dbReference type="RefSeq" id="XP_025348822.1">
    <property type="nucleotide sequence ID" value="XM_025492340.1"/>
</dbReference>
<evidence type="ECO:0000313" key="5">
    <source>
        <dbReference type="EMBL" id="PWN21662.1"/>
    </source>
</evidence>
<dbReference type="GO" id="GO:0005737">
    <property type="term" value="C:cytoplasm"/>
    <property type="evidence" value="ECO:0007669"/>
    <property type="project" value="UniProtKB-SubCell"/>
</dbReference>
<dbReference type="Pfam" id="PF13012">
    <property type="entry name" value="MitMem_reg"/>
    <property type="match status" value="1"/>
</dbReference>
<feature type="region of interest" description="Disordered" evidence="3">
    <location>
        <begin position="337"/>
        <end position="367"/>
    </location>
</feature>
<keyword evidence="2" id="KW-0963">Cytoplasm</keyword>
<feature type="compositionally biased region" description="Basic and acidic residues" evidence="3">
    <location>
        <begin position="349"/>
        <end position="358"/>
    </location>
</feature>
<dbReference type="OrthoDB" id="1378at2759"/>
<evidence type="ECO:0000256" key="2">
    <source>
        <dbReference type="RuleBase" id="RU367006"/>
    </source>
</evidence>
<organism evidence="5 6">
    <name type="scientific">Pseudomicrostroma glucosiphilum</name>
    <dbReference type="NCBI Taxonomy" id="1684307"/>
    <lineage>
        <taxon>Eukaryota</taxon>
        <taxon>Fungi</taxon>
        <taxon>Dikarya</taxon>
        <taxon>Basidiomycota</taxon>
        <taxon>Ustilaginomycotina</taxon>
        <taxon>Exobasidiomycetes</taxon>
        <taxon>Microstromatales</taxon>
        <taxon>Microstromatales incertae sedis</taxon>
        <taxon>Pseudomicrostroma</taxon>
    </lineage>
</organism>
<comment type="function">
    <text evidence="2">Component of the COP9 signalosome complex (CSN), a complex involved in various cellular and developmental processes.</text>
</comment>
<dbReference type="PANTHER" id="PTHR10540">
    <property type="entry name" value="EUKARYOTIC TRANSLATION INITIATION FACTOR 3 SUBUNIT F-RELATED"/>
    <property type="match status" value="1"/>
</dbReference>
<sequence length="367" mass="39355">MSTTTPGAALVSTSKAAGVGVSLSLHPLPILTISEHLTRARCQQQGDDDGSVQVYGALLGTQNGREVEVHNTFEIKIDHAPSAQGEAGPSTPPQVNHTFFKSRQAQFKQTFPTFDFLGWYSNGAQPTQADMDIHKQLLEYSEAPIFLQFTPSKAAILSSSRGGELPLQLYESQVEMAAATSDSVSADAAKEAAAEKAAQLYFVKSNYKIETGEAERIAVDYASKPSDGSGDAGDTGAVISSLTTQQSAIRMLSDRIQLVASYIAAVRQGTAARDEEVLRSVKSVLAQMPAMDSEEFRSEFLKEYNDVLLTSFLSNMTRGLSSLNELVDKFEVVSSSVGRDMSPDGETGGAEKGRVLRERRGKGAGRA</sequence>
<dbReference type="SMART" id="SM00232">
    <property type="entry name" value="JAB_MPN"/>
    <property type="match status" value="1"/>
</dbReference>
<keyword evidence="2" id="KW-0736">Signalosome</keyword>
<accession>A0A316U919</accession>
<dbReference type="GO" id="GO:0008180">
    <property type="term" value="C:COP9 signalosome"/>
    <property type="evidence" value="ECO:0007669"/>
    <property type="project" value="UniProtKB-UniRule"/>
</dbReference>
<dbReference type="InterPro" id="IPR024969">
    <property type="entry name" value="EIF3F/CSN6-like_C"/>
</dbReference>
<dbReference type="GeneID" id="37014074"/>
<protein>
    <recommendedName>
        <fullName evidence="2">COP9 signalosome complex subunit 6</fullName>
    </recommendedName>
</protein>